<gene>
    <name evidence="1" type="ORF">SDC9_155545</name>
</gene>
<comment type="caution">
    <text evidence="1">The sequence shown here is derived from an EMBL/GenBank/DDBJ whole genome shotgun (WGS) entry which is preliminary data.</text>
</comment>
<proteinExistence type="predicted"/>
<evidence type="ECO:0000313" key="1">
    <source>
        <dbReference type="EMBL" id="MPN08263.1"/>
    </source>
</evidence>
<organism evidence="1">
    <name type="scientific">bioreactor metagenome</name>
    <dbReference type="NCBI Taxonomy" id="1076179"/>
    <lineage>
        <taxon>unclassified sequences</taxon>
        <taxon>metagenomes</taxon>
        <taxon>ecological metagenomes</taxon>
    </lineage>
</organism>
<sequence>MKNLSELVFTLHVTSLSEIDIEALFFISVFAGPIFSAKMGGRESKNSESSFVSLPEERFVLYALGDLSIKGR</sequence>
<reference evidence="1" key="1">
    <citation type="submission" date="2019-08" db="EMBL/GenBank/DDBJ databases">
        <authorList>
            <person name="Kucharzyk K."/>
            <person name="Murdoch R.W."/>
            <person name="Higgins S."/>
            <person name="Loffler F."/>
        </authorList>
    </citation>
    <scope>NUCLEOTIDE SEQUENCE</scope>
</reference>
<accession>A0A645F708</accession>
<name>A0A645F708_9ZZZZ</name>
<dbReference type="EMBL" id="VSSQ01054291">
    <property type="protein sequence ID" value="MPN08263.1"/>
    <property type="molecule type" value="Genomic_DNA"/>
</dbReference>
<protein>
    <submittedName>
        <fullName evidence="1">Uncharacterized protein</fullName>
    </submittedName>
</protein>
<dbReference type="AlphaFoldDB" id="A0A645F708"/>